<reference evidence="1" key="1">
    <citation type="submission" date="2021-10" db="EMBL/GenBank/DDBJ databases">
        <title>Anaerobic single-cell dispensing facilitates the cultivation of human gut bacteria.</title>
        <authorList>
            <person name="Afrizal A."/>
        </authorList>
    </citation>
    <scope>NUCLEOTIDE SEQUENCE</scope>
    <source>
        <strain evidence="1">CLA-AA-H272</strain>
    </source>
</reference>
<evidence type="ECO:0000313" key="1">
    <source>
        <dbReference type="EMBL" id="MCC2130499.1"/>
    </source>
</evidence>
<keyword evidence="2" id="KW-1185">Reference proteome</keyword>
<protein>
    <submittedName>
        <fullName evidence="1">Uncharacterized protein</fullName>
    </submittedName>
</protein>
<organism evidence="1 2">
    <name type="scientific">Brotocaccenecus cirricatena</name>
    <dbReference type="NCBI Taxonomy" id="3064195"/>
    <lineage>
        <taxon>Bacteria</taxon>
        <taxon>Bacillati</taxon>
        <taxon>Bacillota</taxon>
        <taxon>Clostridia</taxon>
        <taxon>Eubacteriales</taxon>
        <taxon>Oscillospiraceae</taxon>
        <taxon>Brotocaccenecus</taxon>
    </lineage>
</organism>
<dbReference type="Proteomes" id="UP001199319">
    <property type="component" value="Unassembled WGS sequence"/>
</dbReference>
<proteinExistence type="predicted"/>
<accession>A0AAE3AFM9</accession>
<gene>
    <name evidence="1" type="ORF">LKD37_13410</name>
</gene>
<comment type="caution">
    <text evidence="1">The sequence shown here is derived from an EMBL/GenBank/DDBJ whole genome shotgun (WGS) entry which is preliminary data.</text>
</comment>
<name>A0AAE3AFM9_9FIRM</name>
<evidence type="ECO:0000313" key="2">
    <source>
        <dbReference type="Proteomes" id="UP001199319"/>
    </source>
</evidence>
<dbReference type="AlphaFoldDB" id="A0AAE3AFM9"/>
<dbReference type="EMBL" id="JAJEPW010000051">
    <property type="protein sequence ID" value="MCC2130499.1"/>
    <property type="molecule type" value="Genomic_DNA"/>
</dbReference>
<sequence>MADYQKMYALLCGALDDVIDPLEQIPLAIPYASVLRRALEDAEELYIETADPAE</sequence>
<dbReference type="RefSeq" id="WP_302929667.1">
    <property type="nucleotide sequence ID" value="NZ_JAJEPW010000051.1"/>
</dbReference>